<evidence type="ECO:0000313" key="2">
    <source>
        <dbReference type="Proteomes" id="UP001297361"/>
    </source>
</evidence>
<sequence>MSQELIEDPIWRQLLTASTQNVTRVPSERLQQALPSTGPVKGWLLRDGAPLPASMPPFFAELAPGYYGEGQLDTQGDPLYRGKIPVHHSAALGAVRQRCRWHAA</sequence>
<proteinExistence type="predicted"/>
<dbReference type="Proteomes" id="UP001297361">
    <property type="component" value="Unassembled WGS sequence"/>
</dbReference>
<protein>
    <submittedName>
        <fullName evidence="1">Uncharacterized protein</fullName>
    </submittedName>
</protein>
<dbReference type="SUPFAM" id="SSF88874">
    <property type="entry name" value="Receptor-binding domain of short tail fibre protein gp12"/>
    <property type="match status" value="1"/>
</dbReference>
<dbReference type="RefSeq" id="WP_326344449.1">
    <property type="nucleotide sequence ID" value="NZ_JAJFNJ020000005.1"/>
</dbReference>
<accession>A0AAJ2X726</accession>
<comment type="caution">
    <text evidence="1">The sequence shown here is derived from an EMBL/GenBank/DDBJ whole genome shotgun (WGS) entry which is preliminary data.</text>
</comment>
<organism evidence="1 2">
    <name type="scientific">Xanthomonas campestris pv. papavericola</name>
    <dbReference type="NCBI Taxonomy" id="487881"/>
    <lineage>
        <taxon>Bacteria</taxon>
        <taxon>Pseudomonadati</taxon>
        <taxon>Pseudomonadota</taxon>
        <taxon>Gammaproteobacteria</taxon>
        <taxon>Lysobacterales</taxon>
        <taxon>Lysobacteraceae</taxon>
        <taxon>Xanthomonas</taxon>
    </lineage>
</organism>
<evidence type="ECO:0000313" key="1">
    <source>
        <dbReference type="EMBL" id="MEC3890502.1"/>
    </source>
</evidence>
<gene>
    <name evidence="1" type="ORF">LLE72_022800</name>
</gene>
<dbReference type="AlphaFoldDB" id="A0AAJ2X726"/>
<dbReference type="EMBL" id="JAJFNJ020000005">
    <property type="protein sequence ID" value="MEC3890502.1"/>
    <property type="molecule type" value="Genomic_DNA"/>
</dbReference>
<reference evidence="1" key="2">
    <citation type="submission" date="2024-01" db="EMBL/GenBank/DDBJ databases">
        <title>Long-read genome sequencing of X. campestris pv. papavericola.</title>
        <authorList>
            <person name="Hussain R.M.F."/>
            <person name="Greer S."/>
            <person name="Harrison J."/>
            <person name="Grant M."/>
            <person name="Vicente J."/>
            <person name="Studholme D.J."/>
        </authorList>
    </citation>
    <scope>NUCLEOTIDE SEQUENCE</scope>
    <source>
        <strain evidence="1">NCPPB 2970</strain>
    </source>
</reference>
<reference evidence="1" key="1">
    <citation type="submission" date="2021-10" db="EMBL/GenBank/DDBJ databases">
        <authorList>
            <person name="Hussein R."/>
            <person name="Harrison J."/>
            <person name="Studholme D.J."/>
            <person name="Vicente J."/>
            <person name="Grant M."/>
        </authorList>
    </citation>
    <scope>NUCLEOTIDE SEQUENCE</scope>
    <source>
        <strain evidence="1">NCPPB 2970</strain>
    </source>
</reference>
<name>A0AAJ2X726_XANCA</name>